<dbReference type="CDD" id="cd05568">
    <property type="entry name" value="PTS_IIB_bgl_like"/>
    <property type="match status" value="1"/>
</dbReference>
<dbReference type="Pfam" id="PF02302">
    <property type="entry name" value="PTS_IIB"/>
    <property type="match status" value="1"/>
</dbReference>
<sequence length="667" mass="77626">MILILRKKEWEILKILWKDRNQYTSSQEMAMLIGASDKTIRKYTNFLKSSLKGHGAEIQAKQGNGYQLVITQPVIFAEFRERETKKHADYKIATNVDDNFDRKKYIINKLFLESVILKRNEIEQDLHISSTVVFKLIADIRSLLAEYDISVVNTKKGLEIRGSELKQRQFLIDYFFSRKFNSSFMINLQNTVFDSSINLGEITVIVLDEIRNADLYVSDFVIENSIVHIALMVQRLRNGNTLMRHLLDDLDKQGKNYQVAKNIYDRLVRSFPDIRIPEVEAEYISIHLISRNNKKLSIKNTEVDKEIKTAINNFSELVNGRIQNDSILYKGLVDHFNQLLIRLQNQIEISNPVLRDVEKYYSEELAITKKSFQSIADILDYPINDNEWSYVTLHMIAAMERYSNSQKIRVLIMCATGVGSAQVMKNRLEREFGNALSISKVISYYELDKKVLNEVDLVISSINVDGLYLPVPVINVSVIINDSDIRNIKKFVNIKTDNKRKLSNSDHKYENIQNEYVFYNCFSEDRFIVTHKENINKEKMLSHMIALLEDNPQTNFNEMFLREIKIRETYGPIIFNNILAIPHPTKPLTKDEKIVVAIIKKGLYWDSENPNIRFIFLLSPSITNNKNMRQVSNSLAKIIENKSLEDELLNINNYNDFKNIMLKILSL</sequence>
<evidence type="ECO:0000256" key="3">
    <source>
        <dbReference type="ARBA" id="ARBA00023015"/>
    </source>
</evidence>
<evidence type="ECO:0000259" key="8">
    <source>
        <dbReference type="PROSITE" id="PS51372"/>
    </source>
</evidence>
<dbReference type="Gene3D" id="1.10.1790.10">
    <property type="entry name" value="PRD domain"/>
    <property type="match status" value="2"/>
</dbReference>
<reference evidence="10 11" key="1">
    <citation type="journal article" date="2020" name="J. Bacteriol.">
        <title>Aerococcus urinae Isolated from Women with Lower Urinary Tract Symptoms: In Vitro Aggregation and Genome Analysis.</title>
        <authorList>
            <person name="Hilt E.E."/>
            <person name="Putonti C."/>
            <person name="Thomas-White K."/>
            <person name="Lewis A.L."/>
            <person name="Visick K.L."/>
            <person name="Gilbert N.M."/>
            <person name="Wolfe A.J."/>
        </authorList>
    </citation>
    <scope>NUCLEOTIDE SEQUENCE [LARGE SCALE GENOMIC DNA]</scope>
    <source>
        <strain evidence="10 11">UMB1016</strain>
    </source>
</reference>
<dbReference type="Proteomes" id="UP001069047">
    <property type="component" value="Unassembled WGS sequence"/>
</dbReference>
<dbReference type="GO" id="GO:0006355">
    <property type="term" value="P:regulation of DNA-templated transcription"/>
    <property type="evidence" value="ECO:0007669"/>
    <property type="project" value="InterPro"/>
</dbReference>
<dbReference type="Proteomes" id="UP000250354">
    <property type="component" value="Chromosome"/>
</dbReference>
<dbReference type="PROSITE" id="PS51094">
    <property type="entry name" value="PTS_EIIA_TYPE_2"/>
    <property type="match status" value="1"/>
</dbReference>
<evidence type="ECO:0000313" key="10">
    <source>
        <dbReference type="EMBL" id="WWC54494.1"/>
    </source>
</evidence>
<dbReference type="PANTHER" id="PTHR30185">
    <property type="entry name" value="CRYPTIC BETA-GLUCOSIDE BGL OPERON ANTITERMINATOR"/>
    <property type="match status" value="1"/>
</dbReference>
<protein>
    <submittedName>
        <fullName evidence="9">BglG family transcription antiterminator</fullName>
    </submittedName>
    <submittedName>
        <fullName evidence="10">PRD domain-containing protein</fullName>
    </submittedName>
</protein>
<evidence type="ECO:0000259" key="6">
    <source>
        <dbReference type="PROSITE" id="PS51094"/>
    </source>
</evidence>
<dbReference type="GO" id="GO:0009401">
    <property type="term" value="P:phosphoenolpyruvate-dependent sugar phosphotransferase system"/>
    <property type="evidence" value="ECO:0007669"/>
    <property type="project" value="InterPro"/>
</dbReference>
<feature type="domain" description="PTS EIIB type-2" evidence="7">
    <location>
        <begin position="408"/>
        <end position="500"/>
    </location>
</feature>
<accession>A0A9Q4DEY8</accession>
<dbReference type="InterPro" id="IPR007737">
    <property type="entry name" value="Mga_HTH"/>
</dbReference>
<dbReference type="Pfam" id="PF00359">
    <property type="entry name" value="PTS_EIIA_2"/>
    <property type="match status" value="1"/>
</dbReference>
<dbReference type="Gene3D" id="1.10.10.10">
    <property type="entry name" value="Winged helix-like DNA-binding domain superfamily/Winged helix DNA-binding domain"/>
    <property type="match status" value="1"/>
</dbReference>
<dbReference type="InterPro" id="IPR013011">
    <property type="entry name" value="PTS_EIIB_2"/>
</dbReference>
<evidence type="ECO:0000256" key="2">
    <source>
        <dbReference type="ARBA" id="ARBA00022737"/>
    </source>
</evidence>
<gene>
    <name evidence="10" type="ORF">DBT44_0008945</name>
    <name evidence="9" type="ORF">ODY61_07275</name>
</gene>
<name>A0A1E9PP80_9LACT</name>
<dbReference type="EMBL" id="JAOTMY010000003">
    <property type="protein sequence ID" value="MCY3087905.1"/>
    <property type="molecule type" value="Genomic_DNA"/>
</dbReference>
<dbReference type="PROSITE" id="PS51372">
    <property type="entry name" value="PRD_2"/>
    <property type="match status" value="2"/>
</dbReference>
<dbReference type="PROSITE" id="PS51099">
    <property type="entry name" value="PTS_EIIB_TYPE_2"/>
    <property type="match status" value="1"/>
</dbReference>
<dbReference type="InterPro" id="IPR011608">
    <property type="entry name" value="PRD"/>
</dbReference>
<dbReference type="RefSeq" id="WP_013668616.1">
    <property type="nucleotide sequence ID" value="NZ_PKGV01000005.1"/>
</dbReference>
<evidence type="ECO:0000313" key="9">
    <source>
        <dbReference type="EMBL" id="MCY3087905.1"/>
    </source>
</evidence>
<dbReference type="Gene3D" id="3.40.930.10">
    <property type="entry name" value="Mannitol-specific EII, Chain A"/>
    <property type="match status" value="1"/>
</dbReference>
<feature type="domain" description="PTS EIIA type-2" evidence="6">
    <location>
        <begin position="520"/>
        <end position="664"/>
    </location>
</feature>
<dbReference type="InterPro" id="IPR016152">
    <property type="entry name" value="PTrfase/Anion_transptr"/>
</dbReference>
<dbReference type="EMBL" id="CP145132">
    <property type="protein sequence ID" value="WWC54494.1"/>
    <property type="molecule type" value="Genomic_DNA"/>
</dbReference>
<dbReference type="InterPro" id="IPR002178">
    <property type="entry name" value="PTS_EIIA_type-2_dom"/>
</dbReference>
<keyword evidence="2" id="KW-0677">Repeat</keyword>
<dbReference type="SUPFAM" id="SSF52794">
    <property type="entry name" value="PTS system IIB component-like"/>
    <property type="match status" value="1"/>
</dbReference>
<feature type="domain" description="PRD" evidence="8">
    <location>
        <begin position="191"/>
        <end position="297"/>
    </location>
</feature>
<keyword evidence="4" id="KW-0010">Activator</keyword>
<dbReference type="PANTHER" id="PTHR30185:SF18">
    <property type="entry name" value="TRANSCRIPTIONAL REGULATOR MTLR"/>
    <property type="match status" value="1"/>
</dbReference>
<organism evidence="9 12">
    <name type="scientific">Aerococcus mictus</name>
    <dbReference type="NCBI Taxonomy" id="2976810"/>
    <lineage>
        <taxon>Bacteria</taxon>
        <taxon>Bacillati</taxon>
        <taxon>Bacillota</taxon>
        <taxon>Bacilli</taxon>
        <taxon>Lactobacillales</taxon>
        <taxon>Aerococcaceae</taxon>
        <taxon>Aerococcus</taxon>
    </lineage>
</organism>
<reference evidence="9" key="2">
    <citation type="submission" date="2022-09" db="EMBL/GenBank/DDBJ databases">
        <title>Aerococcus urinae taxonomy study.</title>
        <authorList>
            <person name="Christensen J."/>
            <person name="Senneby E."/>
        </authorList>
    </citation>
    <scope>NUCLEOTIDE SEQUENCE</scope>
    <source>
        <strain evidence="9">LUND-41-B12</strain>
    </source>
</reference>
<dbReference type="InterPro" id="IPR036388">
    <property type="entry name" value="WH-like_DNA-bd_sf"/>
</dbReference>
<accession>A0A1E9PP80</accession>
<reference evidence="10" key="3">
    <citation type="submission" date="2024-02" db="EMBL/GenBank/DDBJ databases">
        <authorList>
            <person name="Choi B."/>
        </authorList>
    </citation>
    <scope>NUCLEOTIDE SEQUENCE</scope>
    <source>
        <strain evidence="10">UMB1016</strain>
    </source>
</reference>
<keyword evidence="3" id="KW-0805">Transcription regulation</keyword>
<dbReference type="InterPro" id="IPR003501">
    <property type="entry name" value="PTS_EIIB_2/3"/>
</dbReference>
<evidence type="ECO:0000313" key="11">
    <source>
        <dbReference type="Proteomes" id="UP000250354"/>
    </source>
</evidence>
<evidence type="ECO:0000313" key="12">
    <source>
        <dbReference type="Proteomes" id="UP001069047"/>
    </source>
</evidence>
<dbReference type="AlphaFoldDB" id="A0A1E9PP80"/>
<evidence type="ECO:0000259" key="7">
    <source>
        <dbReference type="PROSITE" id="PS51099"/>
    </source>
</evidence>
<dbReference type="InterPro" id="IPR036634">
    <property type="entry name" value="PRD_sf"/>
</dbReference>
<evidence type="ECO:0000256" key="4">
    <source>
        <dbReference type="ARBA" id="ARBA00023159"/>
    </source>
</evidence>
<dbReference type="Pfam" id="PF00874">
    <property type="entry name" value="PRD"/>
    <property type="match status" value="2"/>
</dbReference>
<dbReference type="Pfam" id="PF05043">
    <property type="entry name" value="Mga"/>
    <property type="match status" value="1"/>
</dbReference>
<evidence type="ECO:0000256" key="5">
    <source>
        <dbReference type="ARBA" id="ARBA00023163"/>
    </source>
</evidence>
<dbReference type="GO" id="GO:0008982">
    <property type="term" value="F:protein-N(PI)-phosphohistidine-sugar phosphotransferase activity"/>
    <property type="evidence" value="ECO:0007669"/>
    <property type="project" value="InterPro"/>
</dbReference>
<dbReference type="Gene3D" id="3.40.50.2300">
    <property type="match status" value="1"/>
</dbReference>
<keyword evidence="11" id="KW-1185">Reference proteome</keyword>
<dbReference type="InterPro" id="IPR036095">
    <property type="entry name" value="PTS_EIIB-like_sf"/>
</dbReference>
<evidence type="ECO:0000256" key="1">
    <source>
        <dbReference type="ARBA" id="ARBA00022679"/>
    </source>
</evidence>
<proteinExistence type="predicted"/>
<dbReference type="SUPFAM" id="SSF55804">
    <property type="entry name" value="Phoshotransferase/anion transport protein"/>
    <property type="match status" value="1"/>
</dbReference>
<keyword evidence="5" id="KW-0804">Transcription</keyword>
<feature type="domain" description="PRD" evidence="8">
    <location>
        <begin position="298"/>
        <end position="405"/>
    </location>
</feature>
<dbReference type="SUPFAM" id="SSF63520">
    <property type="entry name" value="PTS-regulatory domain, PRD"/>
    <property type="match status" value="2"/>
</dbReference>
<keyword evidence="1" id="KW-0808">Transferase</keyword>
<dbReference type="InterPro" id="IPR050661">
    <property type="entry name" value="BglG_antiterminators"/>
</dbReference>